<dbReference type="AlphaFoldDB" id="A0A7X2ZXE4"/>
<evidence type="ECO:0000313" key="2">
    <source>
        <dbReference type="EMBL" id="MUH38172.1"/>
    </source>
</evidence>
<evidence type="ECO:0008006" key="4">
    <source>
        <dbReference type="Google" id="ProtNLM"/>
    </source>
</evidence>
<protein>
    <recommendedName>
        <fullName evidence="4">LSU ribosomal protein L21p</fullName>
    </recommendedName>
</protein>
<organism evidence="2 3">
    <name type="scientific">Zobellia amurskyensis</name>
    <dbReference type="NCBI Taxonomy" id="248905"/>
    <lineage>
        <taxon>Bacteria</taxon>
        <taxon>Pseudomonadati</taxon>
        <taxon>Bacteroidota</taxon>
        <taxon>Flavobacteriia</taxon>
        <taxon>Flavobacteriales</taxon>
        <taxon>Flavobacteriaceae</taxon>
        <taxon>Zobellia</taxon>
    </lineage>
</organism>
<feature type="transmembrane region" description="Helical" evidence="1">
    <location>
        <begin position="6"/>
        <end position="28"/>
    </location>
</feature>
<comment type="caution">
    <text evidence="2">The sequence shown here is derived from an EMBL/GenBank/DDBJ whole genome shotgun (WGS) entry which is preliminary data.</text>
</comment>
<accession>A0A7X2ZXE4</accession>
<proteinExistence type="predicted"/>
<evidence type="ECO:0000313" key="3">
    <source>
        <dbReference type="Proteomes" id="UP000540519"/>
    </source>
</evidence>
<keyword evidence="1" id="KW-0472">Membrane</keyword>
<dbReference type="EMBL" id="RCNR01000070">
    <property type="protein sequence ID" value="MUH38172.1"/>
    <property type="molecule type" value="Genomic_DNA"/>
</dbReference>
<evidence type="ECO:0000256" key="1">
    <source>
        <dbReference type="SAM" id="Phobius"/>
    </source>
</evidence>
<dbReference type="RefSeq" id="WP_155601251.1">
    <property type="nucleotide sequence ID" value="NZ_RCNR01000070.1"/>
</dbReference>
<dbReference type="Proteomes" id="UP000540519">
    <property type="component" value="Unassembled WGS sequence"/>
</dbReference>
<gene>
    <name evidence="2" type="ORF">D9O36_20180</name>
</gene>
<keyword evidence="3" id="KW-1185">Reference proteome</keyword>
<dbReference type="OrthoDB" id="1493222at2"/>
<keyword evidence="1" id="KW-1133">Transmembrane helix</keyword>
<name>A0A7X2ZXE4_9FLAO</name>
<sequence length="190" mass="20861">MESENINIWCWLIPILVGVICGILGYLIGKGNTEVIDHSEDLKRCHDKNNKLKNDLEACNQKLLTMSDPDVSTSLGATADPIAMAPIPTIIPFDAAAAKAAIGKTVKENNLKVVEGIGPKIEGLFHAEGINTWKALSETSVARCQEVLKGGGDRYKIHDPASWPMQAKMCYEGKWAELARWQDEHDHGKL</sequence>
<reference evidence="2 3" key="1">
    <citation type="journal article" date="2019" name="Mar. Drugs">
        <title>Comparative Genomics and CAZyme Genome Repertoires of Marine Zobellia amurskyensis KMM 3526(T) and Zobellia laminariae KMM 3676(T).</title>
        <authorList>
            <person name="Chernysheva N."/>
            <person name="Bystritskaya E."/>
            <person name="Stenkova A."/>
            <person name="Golovkin I."/>
            <person name="Nedashkovskaya O."/>
            <person name="Isaeva M."/>
        </authorList>
    </citation>
    <scope>NUCLEOTIDE SEQUENCE [LARGE SCALE GENOMIC DNA]</scope>
    <source>
        <strain evidence="2 3">KMM 3526</strain>
    </source>
</reference>
<keyword evidence="1" id="KW-0812">Transmembrane</keyword>